<evidence type="ECO:0000256" key="4">
    <source>
        <dbReference type="ARBA" id="ARBA00022912"/>
    </source>
</evidence>
<dbReference type="PROSITE" id="PS50206">
    <property type="entry name" value="RHODANESE_3"/>
    <property type="match status" value="1"/>
</dbReference>
<feature type="region of interest" description="Disordered" evidence="5">
    <location>
        <begin position="84"/>
        <end position="106"/>
    </location>
</feature>
<dbReference type="Gene3D" id="3.90.190.10">
    <property type="entry name" value="Protein tyrosine phosphatase superfamily"/>
    <property type="match status" value="1"/>
</dbReference>
<dbReference type="PANTHER" id="PTHR10159:SF530">
    <property type="entry name" value="DUAL SPECIFICITY PROTEIN PHOSPHATASE DDB_G0271350-RELATED"/>
    <property type="match status" value="1"/>
</dbReference>
<evidence type="ECO:0000259" key="6">
    <source>
        <dbReference type="PROSITE" id="PS50054"/>
    </source>
</evidence>
<dbReference type="Proteomes" id="UP000789570">
    <property type="component" value="Unassembled WGS sequence"/>
</dbReference>
<evidence type="ECO:0000256" key="3">
    <source>
        <dbReference type="ARBA" id="ARBA00022801"/>
    </source>
</evidence>
<evidence type="ECO:0000313" key="9">
    <source>
        <dbReference type="EMBL" id="CAG8436316.1"/>
    </source>
</evidence>
<feature type="compositionally biased region" description="Low complexity" evidence="5">
    <location>
        <begin position="305"/>
        <end position="317"/>
    </location>
</feature>
<feature type="domain" description="Tyrosine specific protein phosphatases" evidence="7">
    <location>
        <begin position="808"/>
        <end position="866"/>
    </location>
</feature>
<dbReference type="SUPFAM" id="SSF52799">
    <property type="entry name" value="(Phosphotyrosine protein) phosphatases II"/>
    <property type="match status" value="1"/>
</dbReference>
<dbReference type="InterPro" id="IPR029021">
    <property type="entry name" value="Prot-tyrosine_phosphatase-like"/>
</dbReference>
<comment type="caution">
    <text evidence="9">The sequence shown here is derived from an EMBL/GenBank/DDBJ whole genome shotgun (WGS) entry which is preliminary data.</text>
</comment>
<dbReference type="InterPro" id="IPR036873">
    <property type="entry name" value="Rhodanese-like_dom_sf"/>
</dbReference>
<dbReference type="Pfam" id="PF00782">
    <property type="entry name" value="DSPc"/>
    <property type="match status" value="1"/>
</dbReference>
<keyword evidence="4" id="KW-0904">Protein phosphatase</keyword>
<accession>A0A9N8V1I6</accession>
<dbReference type="PROSITE" id="PS50054">
    <property type="entry name" value="TYR_PHOSPHATASE_DUAL"/>
    <property type="match status" value="1"/>
</dbReference>
<feature type="region of interest" description="Disordered" evidence="5">
    <location>
        <begin position="303"/>
        <end position="352"/>
    </location>
</feature>
<dbReference type="GO" id="GO:0004725">
    <property type="term" value="F:protein tyrosine phosphatase activity"/>
    <property type="evidence" value="ECO:0007669"/>
    <property type="project" value="UniProtKB-EC"/>
</dbReference>
<dbReference type="SMART" id="SM00195">
    <property type="entry name" value="DSPc"/>
    <property type="match status" value="1"/>
</dbReference>
<evidence type="ECO:0000256" key="5">
    <source>
        <dbReference type="SAM" id="MobiDB-lite"/>
    </source>
</evidence>
<feature type="compositionally biased region" description="Low complexity" evidence="5">
    <location>
        <begin position="334"/>
        <end position="346"/>
    </location>
</feature>
<gene>
    <name evidence="9" type="ORF">FCALED_LOCUS103</name>
</gene>
<dbReference type="PROSITE" id="PS50056">
    <property type="entry name" value="TYR_PHOSPHATASE_2"/>
    <property type="match status" value="1"/>
</dbReference>
<feature type="domain" description="Tyrosine-protein phosphatase" evidence="6">
    <location>
        <begin position="742"/>
        <end position="888"/>
    </location>
</feature>
<dbReference type="CDD" id="cd14498">
    <property type="entry name" value="DSP"/>
    <property type="match status" value="1"/>
</dbReference>
<evidence type="ECO:0000259" key="7">
    <source>
        <dbReference type="PROSITE" id="PS50056"/>
    </source>
</evidence>
<dbReference type="InterPro" id="IPR001763">
    <property type="entry name" value="Rhodanese-like_dom"/>
</dbReference>
<feature type="region of interest" description="Disordered" evidence="5">
    <location>
        <begin position="644"/>
        <end position="690"/>
    </location>
</feature>
<feature type="compositionally biased region" description="Polar residues" evidence="5">
    <location>
        <begin position="318"/>
        <end position="327"/>
    </location>
</feature>
<evidence type="ECO:0000259" key="8">
    <source>
        <dbReference type="PROSITE" id="PS50206"/>
    </source>
</evidence>
<proteinExistence type="inferred from homology"/>
<keyword evidence="3" id="KW-0378">Hydrolase</keyword>
<dbReference type="AlphaFoldDB" id="A0A9N8V1I6"/>
<reference evidence="9" key="1">
    <citation type="submission" date="2021-06" db="EMBL/GenBank/DDBJ databases">
        <authorList>
            <person name="Kallberg Y."/>
            <person name="Tangrot J."/>
            <person name="Rosling A."/>
        </authorList>
    </citation>
    <scope>NUCLEOTIDE SEQUENCE</scope>
    <source>
        <strain evidence="9">UK204</strain>
    </source>
</reference>
<dbReference type="SUPFAM" id="SSF52821">
    <property type="entry name" value="Rhodanese/Cell cycle control phosphatase"/>
    <property type="match status" value="1"/>
</dbReference>
<dbReference type="InterPro" id="IPR000387">
    <property type="entry name" value="Tyr_Pase_dom"/>
</dbReference>
<dbReference type="GO" id="GO:0005737">
    <property type="term" value="C:cytoplasm"/>
    <property type="evidence" value="ECO:0007669"/>
    <property type="project" value="TreeGrafter"/>
</dbReference>
<dbReference type="InterPro" id="IPR000340">
    <property type="entry name" value="Dual-sp_phosphatase_cat-dom"/>
</dbReference>
<sequence>MFSMTILSYRRNKKNADPKYQENLAHVIKDIILGGDHSTHSKNRKKAKKAVKALQDETAAKGMINVLKAMPDPNIPSMEVTVIEEEETKSTNPSESSSKKIKKEKVTINPPSTSSIKLFKPPLDSISAYVYWWGYEIYVPQNCMGRLDQAQSVGGSFLGFLQVVAGNASAISPYFGFISAWVSLQFTVIKAQNLGQGVVLAATWVLPVALIPRACFIQPNIENEGPEKGDSLLDSTIKKTGYRKRRLSKIPAPVIIPPRSPIIISAPSSAKSDSFLDLPSPKTQSPTKKFIINPITALTAAFQRTTSTGRKTSTTTSFLKFQKSNNPKSHKPTSPKAASPQSPKSPKFLHRKGSYDFNRKHSEGLISPTSNFLSINVAQSPTNNSKSTGFFGKSFSLSISTSNQSTAPKSPSKLKFNLKSQKSLSPCRKASPMVPSELAERMREFSSYSTKVDDSFLQRLPKPILIDVRNLALYQDDHIRESFNVNLPTLLIKRYRRGNMSNFSLESFITTPESRDRYLDIVNEDGDQYCHDVIIFDETMDEIDKSSPGWTLLSVLERSYNSPPSDNVEENYETSSRGRVYWLKGGFEAFKSWDQKNEFIVTGLEFGPSSDKGSVDGTVEYEGQEQQQQHSSLVRRDSLFSVNTERNSLKRKKSGKQSEFKSEKNMQQPPPLETNVGTKQNGISRGRRPSNGLQYLFPINGNCKIGESLSLYPTPYDFPDTEFDPVSPKTSTPITPSEVAFVVSTIIPEFLFLGPDITKKEEVDELKDKGVRGILNMAFECEDSLGLKEKFDRYLKLNIKDAIEEDVERGLKVAVDFIERAHEDKMPIYVHCKAGRSRSVTAVLAYLIKSRQWTLRHAYDYVIERRNVICPNIGFVAELMRLEKGVLGIKRNSGAVTEFYLRNKEEMFVMEGVVEPLSKPPRTAFFENLQLGR</sequence>
<dbReference type="EC" id="3.1.3.48" evidence="2"/>
<dbReference type="Gene3D" id="3.40.250.10">
    <property type="entry name" value="Rhodanese-like domain"/>
    <property type="match status" value="1"/>
</dbReference>
<evidence type="ECO:0000313" key="10">
    <source>
        <dbReference type="Proteomes" id="UP000789570"/>
    </source>
</evidence>
<dbReference type="EMBL" id="CAJVPQ010000007">
    <property type="protein sequence ID" value="CAG8436316.1"/>
    <property type="molecule type" value="Genomic_DNA"/>
</dbReference>
<name>A0A9N8V1I6_9GLOM</name>
<keyword evidence="10" id="KW-1185">Reference proteome</keyword>
<dbReference type="GO" id="GO:0043409">
    <property type="term" value="P:negative regulation of MAPK cascade"/>
    <property type="evidence" value="ECO:0007669"/>
    <property type="project" value="TreeGrafter"/>
</dbReference>
<dbReference type="PANTHER" id="PTHR10159">
    <property type="entry name" value="DUAL SPECIFICITY PROTEIN PHOSPHATASE"/>
    <property type="match status" value="1"/>
</dbReference>
<comment type="similarity">
    <text evidence="1">Belongs to the protein-tyrosine phosphatase family. Non-receptor class dual specificity subfamily.</text>
</comment>
<evidence type="ECO:0000256" key="2">
    <source>
        <dbReference type="ARBA" id="ARBA00013064"/>
    </source>
</evidence>
<protein>
    <recommendedName>
        <fullName evidence="2">protein-tyrosine-phosphatase</fullName>
        <ecNumber evidence="2">3.1.3.48</ecNumber>
    </recommendedName>
</protein>
<evidence type="ECO:0000256" key="1">
    <source>
        <dbReference type="ARBA" id="ARBA00008601"/>
    </source>
</evidence>
<dbReference type="InterPro" id="IPR020422">
    <property type="entry name" value="TYR_PHOSPHATASE_DUAL_dom"/>
</dbReference>
<feature type="domain" description="Rhodanese" evidence="8">
    <location>
        <begin position="459"/>
        <end position="598"/>
    </location>
</feature>
<organism evidence="9 10">
    <name type="scientific">Funneliformis caledonium</name>
    <dbReference type="NCBI Taxonomy" id="1117310"/>
    <lineage>
        <taxon>Eukaryota</taxon>
        <taxon>Fungi</taxon>
        <taxon>Fungi incertae sedis</taxon>
        <taxon>Mucoromycota</taxon>
        <taxon>Glomeromycotina</taxon>
        <taxon>Glomeromycetes</taxon>
        <taxon>Glomerales</taxon>
        <taxon>Glomeraceae</taxon>
        <taxon>Funneliformis</taxon>
    </lineage>
</organism>
<dbReference type="OrthoDB" id="273181at2759"/>